<feature type="region of interest" description="Disordered" evidence="1">
    <location>
        <begin position="54"/>
        <end position="84"/>
    </location>
</feature>
<sequence>MATYNIIRWGRRYRFIHSARHVQITKKGPARHYYVEGANLQEVTANGVNFITRGEDSTPGVDLPNEEIPPMGNTSPPKSSNLTTSDLLTRHEKDAAIMTHIVNSLTTAEKTNGSFLNLLTLSTLHKQEIEKEQNALCCKDKIRDHLREYLHFAIKNNHHHYLFNIYELTCLYRVDDVELLRQVVEQILIHTTSEEEKVIHCYCIVKHLAGKKKNDRVIALLLANHLFNDSFFNFLQRNACVSSSFVNILSYVSDAIGYNPNGAFLPSLHCALRKYASHFISRLEKEIEPKMVNNVEELAKMQEIFLKNGFYDDDFNLLIKRLVLSCSSYVNPLDLLVLSSNVLLSFARSDHLLLPRSEHQGGATPPEEGSFPKGGNSKGENPPKWYRTFLSAKSMADVVIRTSDPYMANTCSHPEHIQRYLLLCCYCHFTLFSNWWADTAIRHRLEKKRRPHKAVLRSRVPYKSHLADQVSHLLAVLLHRYGGSARGEEDPHVDIHAVGSGPGDKHPGDHLSKYLPYLLKSFLRVGLTKPEMLHNQSFIQFFEEIFLHIVDAFVAKYEQGRRGSAVDAKNQGSCTNKASIQMTRGGAPHKGDNLKWEESNLLPSANHPPLYTNDELSLYELSSICECFFLVKLMQGKVLPKRRMLSRKGVIPLQASSDERENQSNCPLDKSRDAFEKTLYIFLGKFPPSGELHLNGQHHHPLDEQDILKGLISQMRSCSEPIFLYYLMLRTILPILFCDTRERSLDVTKRIISFVLSIPFRRDILVKGLSPAQGTDSTHKHLHQILKRLTQWENCAISINSQRRIRIQTKGRGLPFDFVYAGDFLRPSSIFLLCLNEMTKWEDVYRPFLQEVFTTDHFSDENKASFSDLVQGARDSVDFSVSRFLRERRA</sequence>
<evidence type="ECO:0000313" key="3">
    <source>
        <dbReference type="Proteomes" id="UP000053562"/>
    </source>
</evidence>
<name>A0A0J9SG70_PLAVI</name>
<feature type="compositionally biased region" description="Polar residues" evidence="1">
    <location>
        <begin position="72"/>
        <end position="84"/>
    </location>
</feature>
<gene>
    <name evidence="2" type="ORF">PVIIG_03808</name>
</gene>
<evidence type="ECO:0000313" key="2">
    <source>
        <dbReference type="EMBL" id="KMZ82000.1"/>
    </source>
</evidence>
<reference evidence="2 3" key="1">
    <citation type="submission" date="2011-08" db="EMBL/GenBank/DDBJ databases">
        <title>The Genome Sequence of Plasmodium vivax India VII.</title>
        <authorList>
            <consortium name="The Broad Institute Genome Sequencing Platform"/>
            <consortium name="The Broad Institute Genome Sequencing Center for Infectious Disease"/>
            <person name="Neafsey D."/>
            <person name="Carlton J."/>
            <person name="Barnwell J."/>
            <person name="Collins W."/>
            <person name="Escalante A."/>
            <person name="Mullikin J."/>
            <person name="Saul A."/>
            <person name="Guigo R."/>
            <person name="Camara F."/>
            <person name="Young S.K."/>
            <person name="Zeng Q."/>
            <person name="Gargeya S."/>
            <person name="Fitzgerald M."/>
            <person name="Haas B."/>
            <person name="Abouelleil A."/>
            <person name="Alvarado L."/>
            <person name="Arachchi H.M."/>
            <person name="Berlin A."/>
            <person name="Brown A."/>
            <person name="Chapman S.B."/>
            <person name="Chen Z."/>
            <person name="Dunbar C."/>
            <person name="Freedman E."/>
            <person name="Gearin G."/>
            <person name="Gellesch M."/>
            <person name="Goldberg J."/>
            <person name="Griggs A."/>
            <person name="Gujja S."/>
            <person name="Heiman D."/>
            <person name="Howarth C."/>
            <person name="Larson L."/>
            <person name="Lui A."/>
            <person name="MacDonald P.J.P."/>
            <person name="Montmayeur A."/>
            <person name="Murphy C."/>
            <person name="Neiman D."/>
            <person name="Pearson M."/>
            <person name="Priest M."/>
            <person name="Roberts A."/>
            <person name="Saif S."/>
            <person name="Shea T."/>
            <person name="Shenoy N."/>
            <person name="Sisk P."/>
            <person name="Stolte C."/>
            <person name="Sykes S."/>
            <person name="Wortman J."/>
            <person name="Nusbaum C."/>
            <person name="Birren B."/>
        </authorList>
    </citation>
    <scope>NUCLEOTIDE SEQUENCE [LARGE SCALE GENOMIC DNA]</scope>
    <source>
        <strain evidence="2 3">India VII</strain>
    </source>
</reference>
<accession>A0A0J9SG70</accession>
<dbReference type="OrthoDB" id="378111at2759"/>
<dbReference type="AlphaFoldDB" id="A0A0J9SG70"/>
<protein>
    <submittedName>
        <fullName evidence="2">Uncharacterized protein</fullName>
    </submittedName>
</protein>
<dbReference type="EMBL" id="KQ234218">
    <property type="protein sequence ID" value="KMZ82000.1"/>
    <property type="molecule type" value="Genomic_DNA"/>
</dbReference>
<evidence type="ECO:0000256" key="1">
    <source>
        <dbReference type="SAM" id="MobiDB-lite"/>
    </source>
</evidence>
<proteinExistence type="predicted"/>
<organism evidence="2 3">
    <name type="scientific">Plasmodium vivax India VII</name>
    <dbReference type="NCBI Taxonomy" id="1077284"/>
    <lineage>
        <taxon>Eukaryota</taxon>
        <taxon>Sar</taxon>
        <taxon>Alveolata</taxon>
        <taxon>Apicomplexa</taxon>
        <taxon>Aconoidasida</taxon>
        <taxon>Haemosporida</taxon>
        <taxon>Plasmodiidae</taxon>
        <taxon>Plasmodium</taxon>
        <taxon>Plasmodium (Plasmodium)</taxon>
    </lineage>
</organism>
<dbReference type="Proteomes" id="UP000053562">
    <property type="component" value="Unassembled WGS sequence"/>
</dbReference>
<feature type="region of interest" description="Disordered" evidence="1">
    <location>
        <begin position="357"/>
        <end position="382"/>
    </location>
</feature>